<protein>
    <recommendedName>
        <fullName evidence="3">Serpin domain-containing protein</fullName>
    </recommendedName>
</protein>
<dbReference type="InterPro" id="IPR000215">
    <property type="entry name" value="Serpin_fam"/>
</dbReference>
<evidence type="ECO:0000313" key="5">
    <source>
        <dbReference type="Proteomes" id="UP000001449"/>
    </source>
</evidence>
<dbReference type="KEGG" id="tps:THAPSDRAFT_264633"/>
<dbReference type="Pfam" id="PF00079">
    <property type="entry name" value="Serpin"/>
    <property type="match status" value="1"/>
</dbReference>
<dbReference type="CDD" id="cd00172">
    <property type="entry name" value="serpin"/>
    <property type="match status" value="1"/>
</dbReference>
<dbReference type="GeneID" id="7444373"/>
<dbReference type="InterPro" id="IPR042185">
    <property type="entry name" value="Serpin_sf_2"/>
</dbReference>
<feature type="domain" description="Serpin" evidence="3">
    <location>
        <begin position="11"/>
        <end position="373"/>
    </location>
</feature>
<accession>B8LDN7</accession>
<dbReference type="PANTHER" id="PTHR11461:SF211">
    <property type="entry name" value="GH10112P-RELATED"/>
    <property type="match status" value="1"/>
</dbReference>
<dbReference type="InterPro" id="IPR036186">
    <property type="entry name" value="Serpin_sf"/>
</dbReference>
<dbReference type="InParanoid" id="B8LDN7"/>
<dbReference type="RefSeq" id="XP_002297111.1">
    <property type="nucleotide sequence ID" value="XM_002297075.1"/>
</dbReference>
<feature type="non-terminal residue" evidence="4">
    <location>
        <position position="1"/>
    </location>
</feature>
<organism evidence="4 5">
    <name type="scientific">Thalassiosira pseudonana</name>
    <name type="common">Marine diatom</name>
    <name type="synonym">Cyclotella nana</name>
    <dbReference type="NCBI Taxonomy" id="35128"/>
    <lineage>
        <taxon>Eukaryota</taxon>
        <taxon>Sar</taxon>
        <taxon>Stramenopiles</taxon>
        <taxon>Ochrophyta</taxon>
        <taxon>Bacillariophyta</taxon>
        <taxon>Coscinodiscophyceae</taxon>
        <taxon>Thalassiosirophycidae</taxon>
        <taxon>Thalassiosirales</taxon>
        <taxon>Thalassiosiraceae</taxon>
        <taxon>Thalassiosira</taxon>
    </lineage>
</organism>
<dbReference type="PaxDb" id="35128-Thaps264633"/>
<dbReference type="EMBL" id="DS999420">
    <property type="protein sequence ID" value="EED86579.1"/>
    <property type="molecule type" value="Genomic_DNA"/>
</dbReference>
<keyword evidence="5" id="KW-1185">Reference proteome</keyword>
<dbReference type="HOGENOM" id="CLU_023330_4_0_1"/>
<dbReference type="SUPFAM" id="SSF56574">
    <property type="entry name" value="Serpins"/>
    <property type="match status" value="1"/>
</dbReference>
<gene>
    <name evidence="4" type="ORF">THAPSDRAFT_264633</name>
</gene>
<dbReference type="STRING" id="35128.B8LDN7"/>
<reference evidence="4 5" key="1">
    <citation type="journal article" date="2004" name="Science">
        <title>The genome of the diatom Thalassiosira pseudonana: ecology, evolution, and metabolism.</title>
        <authorList>
            <person name="Armbrust E.V."/>
            <person name="Berges J.A."/>
            <person name="Bowler C."/>
            <person name="Green B.R."/>
            <person name="Martinez D."/>
            <person name="Putnam N.H."/>
            <person name="Zhou S."/>
            <person name="Allen A.E."/>
            <person name="Apt K.E."/>
            <person name="Bechner M."/>
            <person name="Brzezinski M.A."/>
            <person name="Chaal B.K."/>
            <person name="Chiovitti A."/>
            <person name="Davis A.K."/>
            <person name="Demarest M.S."/>
            <person name="Detter J.C."/>
            <person name="Glavina T."/>
            <person name="Goodstein D."/>
            <person name="Hadi M.Z."/>
            <person name="Hellsten U."/>
            <person name="Hildebrand M."/>
            <person name="Jenkins B.D."/>
            <person name="Jurka J."/>
            <person name="Kapitonov V.V."/>
            <person name="Kroger N."/>
            <person name="Lau W.W."/>
            <person name="Lane T.W."/>
            <person name="Larimer F.W."/>
            <person name="Lippmeier J.C."/>
            <person name="Lucas S."/>
            <person name="Medina M."/>
            <person name="Montsant A."/>
            <person name="Obornik M."/>
            <person name="Parker M.S."/>
            <person name="Palenik B."/>
            <person name="Pazour G.J."/>
            <person name="Richardson P.M."/>
            <person name="Rynearson T.A."/>
            <person name="Saito M.A."/>
            <person name="Schwartz D.C."/>
            <person name="Thamatrakoln K."/>
            <person name="Valentin K."/>
            <person name="Vardi A."/>
            <person name="Wilkerson F.P."/>
            <person name="Rokhsar D.S."/>
        </authorList>
    </citation>
    <scope>NUCLEOTIDE SEQUENCE [LARGE SCALE GENOMIC DNA]</scope>
    <source>
        <strain evidence="4 5">CCMP1335</strain>
    </source>
</reference>
<dbReference type="GO" id="GO:0004867">
    <property type="term" value="F:serine-type endopeptidase inhibitor activity"/>
    <property type="evidence" value="ECO:0007669"/>
    <property type="project" value="InterPro"/>
</dbReference>
<evidence type="ECO:0000259" key="3">
    <source>
        <dbReference type="SMART" id="SM00093"/>
    </source>
</evidence>
<dbReference type="SMART" id="SM00093">
    <property type="entry name" value="SERPIN"/>
    <property type="match status" value="1"/>
</dbReference>
<dbReference type="Gene3D" id="3.30.497.10">
    <property type="entry name" value="Antithrombin, subunit I, domain 2"/>
    <property type="match status" value="1"/>
</dbReference>
<evidence type="ECO:0000313" key="4">
    <source>
        <dbReference type="EMBL" id="EED86579.1"/>
    </source>
</evidence>
<dbReference type="InterPro" id="IPR042178">
    <property type="entry name" value="Serpin_sf_1"/>
</dbReference>
<evidence type="ECO:0000256" key="1">
    <source>
        <dbReference type="ARBA" id="ARBA00009500"/>
    </source>
</evidence>
<dbReference type="Proteomes" id="UP000001449">
    <property type="component" value="Unassembled WGS sequence"/>
</dbReference>
<evidence type="ECO:0000256" key="2">
    <source>
        <dbReference type="RuleBase" id="RU000411"/>
    </source>
</evidence>
<dbReference type="PROSITE" id="PS00284">
    <property type="entry name" value="SERPIN"/>
    <property type="match status" value="1"/>
</dbReference>
<dbReference type="Gene3D" id="2.30.39.10">
    <property type="entry name" value="Alpha-1-antitrypsin, domain 1"/>
    <property type="match status" value="1"/>
</dbReference>
<dbReference type="GO" id="GO:0005615">
    <property type="term" value="C:extracellular space"/>
    <property type="evidence" value="ECO:0000318"/>
    <property type="project" value="GO_Central"/>
</dbReference>
<name>B8LDN7_THAPS</name>
<dbReference type="PANTHER" id="PTHR11461">
    <property type="entry name" value="SERINE PROTEASE INHIBITOR, SERPIN"/>
    <property type="match status" value="1"/>
</dbReference>
<dbReference type="InterPro" id="IPR023796">
    <property type="entry name" value="Serpin_dom"/>
</dbReference>
<comment type="similarity">
    <text evidence="1 2">Belongs to the serpin family.</text>
</comment>
<dbReference type="InterPro" id="IPR023795">
    <property type="entry name" value="Serpin_CS"/>
</dbReference>
<dbReference type="eggNOG" id="KOG2392">
    <property type="taxonomic scope" value="Eukaryota"/>
</dbReference>
<reference evidence="4 5" key="2">
    <citation type="journal article" date="2008" name="Nature">
        <title>The Phaeodactylum genome reveals the evolutionary history of diatom genomes.</title>
        <authorList>
            <person name="Bowler C."/>
            <person name="Allen A.E."/>
            <person name="Badger J.H."/>
            <person name="Grimwood J."/>
            <person name="Jabbari K."/>
            <person name="Kuo A."/>
            <person name="Maheswari U."/>
            <person name="Martens C."/>
            <person name="Maumus F."/>
            <person name="Otillar R.P."/>
            <person name="Rayko E."/>
            <person name="Salamov A."/>
            <person name="Vandepoele K."/>
            <person name="Beszteri B."/>
            <person name="Gruber A."/>
            <person name="Heijde M."/>
            <person name="Katinka M."/>
            <person name="Mock T."/>
            <person name="Valentin K."/>
            <person name="Verret F."/>
            <person name="Berges J.A."/>
            <person name="Brownlee C."/>
            <person name="Cadoret J.P."/>
            <person name="Chiovitti A."/>
            <person name="Choi C.J."/>
            <person name="Coesel S."/>
            <person name="De Martino A."/>
            <person name="Detter J.C."/>
            <person name="Durkin C."/>
            <person name="Falciatore A."/>
            <person name="Fournet J."/>
            <person name="Haruta M."/>
            <person name="Huysman M.J."/>
            <person name="Jenkins B.D."/>
            <person name="Jiroutova K."/>
            <person name="Jorgensen R.E."/>
            <person name="Joubert Y."/>
            <person name="Kaplan A."/>
            <person name="Kroger N."/>
            <person name="Kroth P.G."/>
            <person name="La Roche J."/>
            <person name="Lindquist E."/>
            <person name="Lommer M."/>
            <person name="Martin-Jezequel V."/>
            <person name="Lopez P.J."/>
            <person name="Lucas S."/>
            <person name="Mangogna M."/>
            <person name="McGinnis K."/>
            <person name="Medlin L.K."/>
            <person name="Montsant A."/>
            <person name="Oudot-Le Secq M.P."/>
            <person name="Napoli C."/>
            <person name="Obornik M."/>
            <person name="Parker M.S."/>
            <person name="Petit J.L."/>
            <person name="Porcel B.M."/>
            <person name="Poulsen N."/>
            <person name="Robison M."/>
            <person name="Rychlewski L."/>
            <person name="Rynearson T.A."/>
            <person name="Schmutz J."/>
            <person name="Shapiro H."/>
            <person name="Siaut M."/>
            <person name="Stanley M."/>
            <person name="Sussman M.R."/>
            <person name="Taylor A.R."/>
            <person name="Vardi A."/>
            <person name="von Dassow P."/>
            <person name="Vyverman W."/>
            <person name="Willis A."/>
            <person name="Wyrwicz L.S."/>
            <person name="Rokhsar D.S."/>
            <person name="Weissenbach J."/>
            <person name="Armbrust E.V."/>
            <person name="Green B.R."/>
            <person name="Van de Peer Y."/>
            <person name="Grigoriev I.V."/>
        </authorList>
    </citation>
    <scope>NUCLEOTIDE SEQUENCE [LARGE SCALE GENOMIC DNA]</scope>
    <source>
        <strain evidence="4 5">CCMP1335</strain>
    </source>
</reference>
<dbReference type="OMA" id="YFNAAWA"/>
<feature type="non-terminal residue" evidence="4">
    <location>
        <position position="373"/>
    </location>
</feature>
<sequence length="373" mass="41031">QTERSSSTFGTTLFSKVCDSLPTNNNVLVSPLSVYQALSLVKDGATIGSDNELEMVTLLSPPEAQDHANMLQKLAEQTNSTSDVQLSMATSIWTDGLKQSYIEAAKVSQSAETFPLPETFTPVDDWIENKTMGMIPKMMGDEALDPLTRALLVNAVHFKGAWTKEFDPKDTVKGPFSLLDGSKVTAQYMKDSRVIKAAVSSPSLGGASFVALDYGNVTEPEFSSLFILPATGDEVSLDDAIHGLNTQSIFDLLEEASEIDVRLQLPRFRIDFGPSQLKPMLFDMGMTLAFDPNVLEKFNQMTFDPYLYIKDVYHGACMEVTEEGTAAAAATVVIMLTRAMPRQFRLTFDRPFIVVVFHHRTGMPLFIGKIANP</sequence>
<proteinExistence type="inferred from homology"/>
<dbReference type="AlphaFoldDB" id="B8LDN7"/>